<gene>
    <name evidence="2" type="ORF">PAT01_13110</name>
</gene>
<feature type="region of interest" description="Disordered" evidence="1">
    <location>
        <begin position="18"/>
        <end position="54"/>
    </location>
</feature>
<evidence type="ECO:0000256" key="1">
    <source>
        <dbReference type="SAM" id="MobiDB-lite"/>
    </source>
</evidence>
<dbReference type="EMBL" id="BJUT01000009">
    <property type="protein sequence ID" value="GEK76007.1"/>
    <property type="molecule type" value="Genomic_DNA"/>
</dbReference>
<organism evidence="2 3">
    <name type="scientific">Pseudoalteromonas atlantica</name>
    <name type="common">Alteromonas atlantica</name>
    <dbReference type="NCBI Taxonomy" id="288"/>
    <lineage>
        <taxon>Bacteria</taxon>
        <taxon>Pseudomonadati</taxon>
        <taxon>Pseudomonadota</taxon>
        <taxon>Gammaproteobacteria</taxon>
        <taxon>Alteromonadales</taxon>
        <taxon>Pseudoalteromonadaceae</taxon>
        <taxon>Pseudoalteromonas</taxon>
    </lineage>
</organism>
<protein>
    <submittedName>
        <fullName evidence="2">Uncharacterized protein</fullName>
    </submittedName>
</protein>
<keyword evidence="3" id="KW-1185">Reference proteome</keyword>
<evidence type="ECO:0000313" key="2">
    <source>
        <dbReference type="EMBL" id="GEK76007.1"/>
    </source>
</evidence>
<accession>A0ABQ0UC55</accession>
<dbReference type="RefSeq" id="WP_024033174.1">
    <property type="nucleotide sequence ID" value="NZ_BJUT01000009.1"/>
</dbReference>
<evidence type="ECO:0000313" key="3">
    <source>
        <dbReference type="Proteomes" id="UP000321189"/>
    </source>
</evidence>
<reference evidence="2 3" key="1">
    <citation type="submission" date="2019-07" db="EMBL/GenBank/DDBJ databases">
        <title>Whole genome shotgun sequence of Pseudoalteromonas atlantica NBRC 103033.</title>
        <authorList>
            <person name="Hosoyama A."/>
            <person name="Uohara A."/>
            <person name="Ohji S."/>
            <person name="Ichikawa N."/>
        </authorList>
    </citation>
    <scope>NUCLEOTIDE SEQUENCE [LARGE SCALE GENOMIC DNA]</scope>
    <source>
        <strain evidence="2 3">NBRC 103033</strain>
    </source>
</reference>
<comment type="caution">
    <text evidence="2">The sequence shown here is derived from an EMBL/GenBank/DDBJ whole genome shotgun (WGS) entry which is preliminary data.</text>
</comment>
<proteinExistence type="predicted"/>
<dbReference type="Proteomes" id="UP000321189">
    <property type="component" value="Unassembled WGS sequence"/>
</dbReference>
<feature type="compositionally biased region" description="Polar residues" evidence="1">
    <location>
        <begin position="22"/>
        <end position="37"/>
    </location>
</feature>
<sequence>MNNPLEREEIEFIFDLYRPQEQAPSLPSEPATSTYKNLRQPEQVKNEGVSEYLS</sequence>
<name>A0ABQ0UC55_PSEAF</name>